<sequence>MTRNDFEWDDAKAARNELDHRVSFETATLVFRDPFAVEWFDDREDYGEDRWCLLGMVEGRLLYVAYTMRGETIRIISARGAEPYEKRRYHEDNI</sequence>
<dbReference type="InterPro" id="IPR007460">
    <property type="entry name" value="BrnT_toxin"/>
</dbReference>
<dbReference type="Pfam" id="PF04365">
    <property type="entry name" value="BrnT_toxin"/>
    <property type="match status" value="1"/>
</dbReference>
<proteinExistence type="predicted"/>
<dbReference type="Gene3D" id="3.10.450.530">
    <property type="entry name" value="Ribonuclease toxin, BrnT, of type II toxin-antitoxin system"/>
    <property type="match status" value="1"/>
</dbReference>
<organism evidence="1 2">
    <name type="scientific">Rhodoplanes azumiensis</name>
    <dbReference type="NCBI Taxonomy" id="1897628"/>
    <lineage>
        <taxon>Bacteria</taxon>
        <taxon>Pseudomonadati</taxon>
        <taxon>Pseudomonadota</taxon>
        <taxon>Alphaproteobacteria</taxon>
        <taxon>Hyphomicrobiales</taxon>
        <taxon>Nitrobacteraceae</taxon>
        <taxon>Rhodoplanes</taxon>
    </lineage>
</organism>
<keyword evidence="2" id="KW-1185">Reference proteome</keyword>
<reference evidence="2" key="1">
    <citation type="journal article" date="2019" name="Int. J. Syst. Evol. Microbiol.">
        <title>The Global Catalogue of Microorganisms (GCM) 10K type strain sequencing project: providing services to taxonomists for standard genome sequencing and annotation.</title>
        <authorList>
            <consortium name="The Broad Institute Genomics Platform"/>
            <consortium name="The Broad Institute Genome Sequencing Center for Infectious Disease"/>
            <person name="Wu L."/>
            <person name="Ma J."/>
        </authorList>
    </citation>
    <scope>NUCLEOTIDE SEQUENCE [LARGE SCALE GENOMIC DNA]</scope>
    <source>
        <strain evidence="2">CGMCC 1.6774</strain>
    </source>
</reference>
<gene>
    <name evidence="1" type="ORF">ACFSOX_10045</name>
</gene>
<accession>A0ABW5AJW1</accession>
<dbReference type="Proteomes" id="UP001597314">
    <property type="component" value="Unassembled WGS sequence"/>
</dbReference>
<name>A0ABW5AJW1_9BRAD</name>
<evidence type="ECO:0000313" key="1">
    <source>
        <dbReference type="EMBL" id="MFD2182495.1"/>
    </source>
</evidence>
<dbReference type="RefSeq" id="WP_378477672.1">
    <property type="nucleotide sequence ID" value="NZ_JBHUIW010000009.1"/>
</dbReference>
<dbReference type="InterPro" id="IPR038573">
    <property type="entry name" value="BrnT_sf"/>
</dbReference>
<comment type="caution">
    <text evidence="1">The sequence shown here is derived from an EMBL/GenBank/DDBJ whole genome shotgun (WGS) entry which is preliminary data.</text>
</comment>
<dbReference type="EMBL" id="JBHUIW010000009">
    <property type="protein sequence ID" value="MFD2182495.1"/>
    <property type="molecule type" value="Genomic_DNA"/>
</dbReference>
<evidence type="ECO:0000313" key="2">
    <source>
        <dbReference type="Proteomes" id="UP001597314"/>
    </source>
</evidence>
<protein>
    <submittedName>
        <fullName evidence="1">BrnT family toxin</fullName>
    </submittedName>
</protein>